<proteinExistence type="predicted"/>
<organism evidence="1">
    <name type="scientific">bioreactor metagenome</name>
    <dbReference type="NCBI Taxonomy" id="1076179"/>
    <lineage>
        <taxon>unclassified sequences</taxon>
        <taxon>metagenomes</taxon>
        <taxon>ecological metagenomes</taxon>
    </lineage>
</organism>
<reference evidence="1" key="1">
    <citation type="submission" date="2019-08" db="EMBL/GenBank/DDBJ databases">
        <authorList>
            <person name="Kucharzyk K."/>
            <person name="Murdoch R.W."/>
            <person name="Higgins S."/>
            <person name="Loffler F."/>
        </authorList>
    </citation>
    <scope>NUCLEOTIDE SEQUENCE</scope>
</reference>
<evidence type="ECO:0000313" key="1">
    <source>
        <dbReference type="EMBL" id="MPN19161.1"/>
    </source>
</evidence>
<sequence>MEIEARLINIPALLGRFRHHGLHAFLRQLSLMAQGLAFQMALEAGNLCFGRHLRQVKAIFRNTDRADPVRKIVHHDPVGTLDPLARITVFHLFACYIQRIALHLDFRIRQPGIVFQQR</sequence>
<comment type="caution">
    <text evidence="1">The sequence shown here is derived from an EMBL/GenBank/DDBJ whole genome shotgun (WGS) entry which is preliminary data.</text>
</comment>
<name>A0A645FX71_9ZZZZ</name>
<dbReference type="AlphaFoldDB" id="A0A645FX71"/>
<dbReference type="EMBL" id="VSSQ01066667">
    <property type="protein sequence ID" value="MPN19161.1"/>
    <property type="molecule type" value="Genomic_DNA"/>
</dbReference>
<accession>A0A645FX71</accession>
<protein>
    <submittedName>
        <fullName evidence="1">Uncharacterized protein</fullName>
    </submittedName>
</protein>
<gene>
    <name evidence="1" type="ORF">SDC9_166527</name>
</gene>